<feature type="transmembrane region" description="Helical" evidence="9">
    <location>
        <begin position="61"/>
        <end position="84"/>
    </location>
</feature>
<keyword evidence="8" id="KW-0407">Ion channel</keyword>
<keyword evidence="12" id="KW-1185">Reference proteome</keyword>
<sequence>MMLKVYQERKALAHALSDTKTAVKQLNKLVTVVLVVVTIVVWLLLMEIATTKVLVFLSSQLVLAAFMFGNTCKNIFEAIIFVFVMHPFDVGDRCVIDGIELLVEEMNILTTVFLKLNNEKVYYPNSVLAVKPISNYYRSPSMGDSVEFAVDFMTPAEKIGALKEKVKRYLERNPQYWYPNFGLVVKEIENVNKIKMGLYVTHTMNFQEFGEKTKRRSELVMEVKKIFEELNIRYNLIPQGVHLRHLEPDTSYLK</sequence>
<keyword evidence="4 9" id="KW-0812">Transmembrane</keyword>
<dbReference type="FunFam" id="2.30.30.60:FF:000003">
    <property type="entry name" value="Predicted mechanosensitive ion channel"/>
    <property type="match status" value="1"/>
</dbReference>
<proteinExistence type="inferred from homology"/>
<dbReference type="PANTHER" id="PTHR31618:SF20">
    <property type="entry name" value="MECHANOSENSITIVE ION CHANNEL PROTEIN 10"/>
    <property type="match status" value="1"/>
</dbReference>
<keyword evidence="6" id="KW-0406">Ion transport</keyword>
<dbReference type="GO" id="GO:0005886">
    <property type="term" value="C:plasma membrane"/>
    <property type="evidence" value="ECO:0007669"/>
    <property type="project" value="UniProtKB-ARBA"/>
</dbReference>
<dbReference type="GO" id="GO:0006820">
    <property type="term" value="P:monoatomic anion transport"/>
    <property type="evidence" value="ECO:0007669"/>
    <property type="project" value="TreeGrafter"/>
</dbReference>
<evidence type="ECO:0000256" key="8">
    <source>
        <dbReference type="ARBA" id="ARBA00023303"/>
    </source>
</evidence>
<evidence type="ECO:0000256" key="2">
    <source>
        <dbReference type="ARBA" id="ARBA00008017"/>
    </source>
</evidence>
<gene>
    <name evidence="11" type="ORF">TSUD_314820</name>
</gene>
<feature type="transmembrane region" description="Helical" evidence="9">
    <location>
        <begin position="29"/>
        <end position="49"/>
    </location>
</feature>
<name>A0A2Z6MSU0_TRISU</name>
<dbReference type="PANTHER" id="PTHR31618">
    <property type="entry name" value="MECHANOSENSITIVE ION CHANNEL PROTEIN 5"/>
    <property type="match status" value="1"/>
</dbReference>
<dbReference type="Proteomes" id="UP000242715">
    <property type="component" value="Unassembled WGS sequence"/>
</dbReference>
<keyword evidence="7 9" id="KW-0472">Membrane</keyword>
<dbReference type="GO" id="GO:0008381">
    <property type="term" value="F:mechanosensitive monoatomic ion channel activity"/>
    <property type="evidence" value="ECO:0007669"/>
    <property type="project" value="TreeGrafter"/>
</dbReference>
<dbReference type="InterPro" id="IPR016688">
    <property type="entry name" value="MscS-like_plants/fungi"/>
</dbReference>
<evidence type="ECO:0000259" key="10">
    <source>
        <dbReference type="Pfam" id="PF00924"/>
    </source>
</evidence>
<evidence type="ECO:0000313" key="12">
    <source>
        <dbReference type="Proteomes" id="UP000242715"/>
    </source>
</evidence>
<dbReference type="InterPro" id="IPR006685">
    <property type="entry name" value="MscS_channel_2nd"/>
</dbReference>
<evidence type="ECO:0000256" key="6">
    <source>
        <dbReference type="ARBA" id="ARBA00023065"/>
    </source>
</evidence>
<dbReference type="GO" id="GO:0050982">
    <property type="term" value="P:detection of mechanical stimulus"/>
    <property type="evidence" value="ECO:0007669"/>
    <property type="project" value="TreeGrafter"/>
</dbReference>
<evidence type="ECO:0000256" key="3">
    <source>
        <dbReference type="ARBA" id="ARBA00022448"/>
    </source>
</evidence>
<evidence type="ECO:0000256" key="5">
    <source>
        <dbReference type="ARBA" id="ARBA00022989"/>
    </source>
</evidence>
<protein>
    <recommendedName>
        <fullName evidence="10">Mechanosensitive ion channel MscS domain-containing protein</fullName>
    </recommendedName>
</protein>
<dbReference type="EMBL" id="DF973340">
    <property type="protein sequence ID" value="GAU26705.1"/>
    <property type="molecule type" value="Genomic_DNA"/>
</dbReference>
<dbReference type="AlphaFoldDB" id="A0A2Z6MSU0"/>
<dbReference type="InterPro" id="IPR023408">
    <property type="entry name" value="MscS_beta-dom_sf"/>
</dbReference>
<comment type="subcellular location">
    <subcellularLocation>
        <location evidence="1">Membrane</location>
        <topology evidence="1">Multi-pass membrane protein</topology>
    </subcellularLocation>
</comment>
<comment type="similarity">
    <text evidence="2">Belongs to the MscS (TC 1.A.23) family.</text>
</comment>
<dbReference type="InterPro" id="IPR010920">
    <property type="entry name" value="LSM_dom_sf"/>
</dbReference>
<organism evidence="11 12">
    <name type="scientific">Trifolium subterraneum</name>
    <name type="common">Subterranean clover</name>
    <dbReference type="NCBI Taxonomy" id="3900"/>
    <lineage>
        <taxon>Eukaryota</taxon>
        <taxon>Viridiplantae</taxon>
        <taxon>Streptophyta</taxon>
        <taxon>Embryophyta</taxon>
        <taxon>Tracheophyta</taxon>
        <taxon>Spermatophyta</taxon>
        <taxon>Magnoliopsida</taxon>
        <taxon>eudicotyledons</taxon>
        <taxon>Gunneridae</taxon>
        <taxon>Pentapetalae</taxon>
        <taxon>rosids</taxon>
        <taxon>fabids</taxon>
        <taxon>Fabales</taxon>
        <taxon>Fabaceae</taxon>
        <taxon>Papilionoideae</taxon>
        <taxon>50 kb inversion clade</taxon>
        <taxon>NPAAA clade</taxon>
        <taxon>Hologalegina</taxon>
        <taxon>IRL clade</taxon>
        <taxon>Trifolieae</taxon>
        <taxon>Trifolium</taxon>
    </lineage>
</organism>
<keyword evidence="3" id="KW-0813">Transport</keyword>
<evidence type="ECO:0000256" key="4">
    <source>
        <dbReference type="ARBA" id="ARBA00022692"/>
    </source>
</evidence>
<reference evidence="12" key="1">
    <citation type="journal article" date="2017" name="Front. Plant Sci.">
        <title>Climate Clever Clovers: New Paradigm to Reduce the Environmental Footprint of Ruminants by Breeding Low Methanogenic Forages Utilizing Haplotype Variation.</title>
        <authorList>
            <person name="Kaur P."/>
            <person name="Appels R."/>
            <person name="Bayer P.E."/>
            <person name="Keeble-Gagnere G."/>
            <person name="Wang J."/>
            <person name="Hirakawa H."/>
            <person name="Shirasawa K."/>
            <person name="Vercoe P."/>
            <person name="Stefanova K."/>
            <person name="Durmic Z."/>
            <person name="Nichols P."/>
            <person name="Revell C."/>
            <person name="Isobe S.N."/>
            <person name="Edwards D."/>
            <person name="Erskine W."/>
        </authorList>
    </citation>
    <scope>NUCLEOTIDE SEQUENCE [LARGE SCALE GENOMIC DNA]</scope>
    <source>
        <strain evidence="12">cv. Daliak</strain>
    </source>
</reference>
<evidence type="ECO:0000313" key="11">
    <source>
        <dbReference type="EMBL" id="GAU26705.1"/>
    </source>
</evidence>
<evidence type="ECO:0000256" key="7">
    <source>
        <dbReference type="ARBA" id="ARBA00023136"/>
    </source>
</evidence>
<dbReference type="OrthoDB" id="544685at2759"/>
<evidence type="ECO:0000256" key="9">
    <source>
        <dbReference type="SAM" id="Phobius"/>
    </source>
</evidence>
<dbReference type="Gene3D" id="2.30.30.60">
    <property type="match status" value="1"/>
</dbReference>
<accession>A0A2Z6MSU0</accession>
<dbReference type="Pfam" id="PF00924">
    <property type="entry name" value="MS_channel_2nd"/>
    <property type="match status" value="1"/>
</dbReference>
<dbReference type="SUPFAM" id="SSF50182">
    <property type="entry name" value="Sm-like ribonucleoproteins"/>
    <property type="match status" value="1"/>
</dbReference>
<keyword evidence="5 9" id="KW-1133">Transmembrane helix</keyword>
<evidence type="ECO:0000256" key="1">
    <source>
        <dbReference type="ARBA" id="ARBA00004141"/>
    </source>
</evidence>
<feature type="domain" description="Mechanosensitive ion channel MscS" evidence="10">
    <location>
        <begin position="71"/>
        <end position="137"/>
    </location>
</feature>